<keyword evidence="6 8" id="KW-0560">Oxidoreductase</keyword>
<dbReference type="EMBL" id="AM167904">
    <property type="protein sequence ID" value="CAJ47729.1"/>
    <property type="molecule type" value="Genomic_DNA"/>
</dbReference>
<dbReference type="Gene3D" id="3.40.50.720">
    <property type="entry name" value="NAD(P)-binding Rossmann-like Domain"/>
    <property type="match status" value="1"/>
</dbReference>
<reference evidence="8 9" key="1">
    <citation type="journal article" date="2006" name="J. Bacteriol.">
        <title>Comparison of the genome sequence of the poultry pathogen Bordetella avium with those of B. bronchiseptica, B. pertussis, and B. parapertussis reveals extensive diversity in surface structures associated with host interaction.</title>
        <authorList>
            <person name="Sebaihia M."/>
            <person name="Preston A."/>
            <person name="Maskell D.J."/>
            <person name="Kuzmiak H."/>
            <person name="Connell T.D."/>
            <person name="King N.D."/>
            <person name="Orndorff P.E."/>
            <person name="Miyamoto D.M."/>
            <person name="Thomson N.R."/>
            <person name="Harris D."/>
            <person name="Goble A."/>
            <person name="Lord A."/>
            <person name="Murphy L."/>
            <person name="Quail M.A."/>
            <person name="Rutter S."/>
            <person name="Squares R."/>
            <person name="Squares S."/>
            <person name="Woodward J."/>
            <person name="Parkhill J."/>
            <person name="Temple L.M."/>
        </authorList>
    </citation>
    <scope>NUCLEOTIDE SEQUENCE [LARGE SCALE GENOMIC DNA]</scope>
    <source>
        <strain evidence="8 9">197N</strain>
    </source>
</reference>
<dbReference type="PANTHER" id="PTHR10491:SF4">
    <property type="entry name" value="METHIONINE ADENOSYLTRANSFERASE 2 SUBUNIT BETA"/>
    <property type="match status" value="1"/>
</dbReference>
<proteinExistence type="inferred from homology"/>
<dbReference type="InterPro" id="IPR029903">
    <property type="entry name" value="RmlD-like-bd"/>
</dbReference>
<dbReference type="GO" id="GO:0019305">
    <property type="term" value="P:dTDP-rhamnose biosynthetic process"/>
    <property type="evidence" value="ECO:0007669"/>
    <property type="project" value="UniProtKB-UniPathway"/>
</dbReference>
<dbReference type="GO" id="GO:0005829">
    <property type="term" value="C:cytosol"/>
    <property type="evidence" value="ECO:0007669"/>
    <property type="project" value="TreeGrafter"/>
</dbReference>
<dbReference type="AlphaFoldDB" id="Q2L1I5"/>
<dbReference type="Pfam" id="PF04321">
    <property type="entry name" value="RmlD_sub_bind"/>
    <property type="match status" value="1"/>
</dbReference>
<evidence type="ECO:0000313" key="8">
    <source>
        <dbReference type="EMBL" id="CAJ47729.1"/>
    </source>
</evidence>
<comment type="function">
    <text evidence="6">Catalyzes the reduction of dTDP-6-deoxy-L-lyxo-4-hexulose to yield dTDP-L-rhamnose.</text>
</comment>
<evidence type="ECO:0000256" key="3">
    <source>
        <dbReference type="ARBA" id="ARBA00012929"/>
    </source>
</evidence>
<comment type="similarity">
    <text evidence="2 6">Belongs to the dTDP-4-dehydrorhamnose reductase family.</text>
</comment>
<dbReference type="RefSeq" id="WP_012415827.1">
    <property type="nucleotide sequence ID" value="NC_010645.1"/>
</dbReference>
<dbReference type="eggNOG" id="COG1091">
    <property type="taxonomic scope" value="Bacteria"/>
</dbReference>
<dbReference type="NCBIfam" id="TIGR01214">
    <property type="entry name" value="rmlD"/>
    <property type="match status" value="1"/>
</dbReference>
<evidence type="ECO:0000256" key="4">
    <source>
        <dbReference type="ARBA" id="ARBA00017099"/>
    </source>
</evidence>
<dbReference type="OrthoDB" id="9803892at2"/>
<keyword evidence="9" id="KW-1185">Reference proteome</keyword>
<evidence type="ECO:0000256" key="1">
    <source>
        <dbReference type="ARBA" id="ARBA00004781"/>
    </source>
</evidence>
<name>Q2L1I5_BORA1</name>
<sequence>MKILLLGKDGQVGRTLCRALAPLGELLALGRRPQPQGHVDLSDLASLSRLVREVNPDVIVNAAAFTAVDQAEREPDLAFRINAEAPEILARAMRERQGWLVHYSSEYVYDGSGSEFRTEDSPTAPLNVYGLSKRAGDEAICRSGAHHLLLRTSWVYGSRGEGFPQTVLRLAAASGTLRMVDDQVGAPTGADLLADVSALALWQACRRPAVSGLYHVAAAGAVSRADYARHVLNQARLACATAPIASVDYPTPAQRPLNSRLDCTRLQRVFGLRLPDWRDGLDRALASMRVN</sequence>
<evidence type="ECO:0000313" key="9">
    <source>
        <dbReference type="Proteomes" id="UP000001977"/>
    </source>
</evidence>
<evidence type="ECO:0000259" key="7">
    <source>
        <dbReference type="Pfam" id="PF04321"/>
    </source>
</evidence>
<dbReference type="GO" id="GO:0008831">
    <property type="term" value="F:dTDP-4-dehydrorhamnose reductase activity"/>
    <property type="evidence" value="ECO:0007669"/>
    <property type="project" value="UniProtKB-EC"/>
</dbReference>
<dbReference type="InterPro" id="IPR036291">
    <property type="entry name" value="NAD(P)-bd_dom_sf"/>
</dbReference>
<organism evidence="8 9">
    <name type="scientific">Bordetella avium (strain 197N)</name>
    <dbReference type="NCBI Taxonomy" id="360910"/>
    <lineage>
        <taxon>Bacteria</taxon>
        <taxon>Pseudomonadati</taxon>
        <taxon>Pseudomonadota</taxon>
        <taxon>Betaproteobacteria</taxon>
        <taxon>Burkholderiales</taxon>
        <taxon>Alcaligenaceae</taxon>
        <taxon>Bordetella</taxon>
    </lineage>
</organism>
<dbReference type="GeneID" id="92936631"/>
<comment type="catalytic activity">
    <reaction evidence="5 6">
        <text>dTDP-beta-L-rhamnose + NADP(+) = dTDP-4-dehydro-beta-L-rhamnose + NADPH + H(+)</text>
        <dbReference type="Rhea" id="RHEA:21796"/>
        <dbReference type="ChEBI" id="CHEBI:15378"/>
        <dbReference type="ChEBI" id="CHEBI:57510"/>
        <dbReference type="ChEBI" id="CHEBI:57783"/>
        <dbReference type="ChEBI" id="CHEBI:58349"/>
        <dbReference type="ChEBI" id="CHEBI:62830"/>
        <dbReference type="EC" id="1.1.1.133"/>
    </reaction>
</comment>
<evidence type="ECO:0000256" key="2">
    <source>
        <dbReference type="ARBA" id="ARBA00010944"/>
    </source>
</evidence>
<evidence type="ECO:0000256" key="5">
    <source>
        <dbReference type="ARBA" id="ARBA00048200"/>
    </source>
</evidence>
<keyword evidence="6" id="KW-0521">NADP</keyword>
<dbReference type="Gene3D" id="3.90.25.10">
    <property type="entry name" value="UDP-galactose 4-epimerase, domain 1"/>
    <property type="match status" value="1"/>
</dbReference>
<evidence type="ECO:0000256" key="6">
    <source>
        <dbReference type="RuleBase" id="RU364082"/>
    </source>
</evidence>
<dbReference type="STRING" id="360910.BAV0123"/>
<dbReference type="KEGG" id="bav:BAV0123"/>
<accession>Q2L1I5</accession>
<dbReference type="EC" id="1.1.1.133" evidence="3 6"/>
<feature type="domain" description="RmlD-like substrate binding" evidence="7">
    <location>
        <begin position="1"/>
        <end position="289"/>
    </location>
</feature>
<dbReference type="UniPathway" id="UPA00124"/>
<dbReference type="PANTHER" id="PTHR10491">
    <property type="entry name" value="DTDP-4-DEHYDRORHAMNOSE REDUCTASE"/>
    <property type="match status" value="1"/>
</dbReference>
<dbReference type="Proteomes" id="UP000001977">
    <property type="component" value="Chromosome"/>
</dbReference>
<protein>
    <recommendedName>
        <fullName evidence="4 6">dTDP-4-dehydrorhamnose reductase</fullName>
        <ecNumber evidence="3 6">1.1.1.133</ecNumber>
    </recommendedName>
</protein>
<comment type="cofactor">
    <cofactor evidence="6">
        <name>Mg(2+)</name>
        <dbReference type="ChEBI" id="CHEBI:18420"/>
    </cofactor>
    <text evidence="6">Binds 1 Mg(2+) ion per monomer.</text>
</comment>
<dbReference type="HOGENOM" id="CLU_045518_1_0_4"/>
<dbReference type="InterPro" id="IPR005913">
    <property type="entry name" value="dTDP_dehydrorham_reduct"/>
</dbReference>
<dbReference type="CDD" id="cd05254">
    <property type="entry name" value="dTDP_HR_like_SDR_e"/>
    <property type="match status" value="1"/>
</dbReference>
<dbReference type="SUPFAM" id="SSF51735">
    <property type="entry name" value="NAD(P)-binding Rossmann-fold domains"/>
    <property type="match status" value="1"/>
</dbReference>
<gene>
    <name evidence="8" type="primary">rmlD</name>
    <name evidence="8" type="synonym">rfbD</name>
    <name evidence="8" type="ordered locus">BAV0123</name>
</gene>
<comment type="pathway">
    <text evidence="1 6">Carbohydrate biosynthesis; dTDP-L-rhamnose biosynthesis.</text>
</comment>